<gene>
    <name evidence="5" type="ORF">NOCA2220134</name>
</gene>
<keyword evidence="2 5" id="KW-0378">Hydrolase</keyword>
<keyword evidence="3" id="KW-1133">Transmembrane helix</keyword>
<keyword evidence="3" id="KW-0472">Membrane</keyword>
<dbReference type="InterPro" id="IPR033140">
    <property type="entry name" value="Lipase_GDXG_put_SER_AS"/>
</dbReference>
<evidence type="ECO:0000256" key="3">
    <source>
        <dbReference type="SAM" id="Phobius"/>
    </source>
</evidence>
<feature type="transmembrane region" description="Helical" evidence="3">
    <location>
        <begin position="21"/>
        <end position="43"/>
    </location>
</feature>
<dbReference type="InterPro" id="IPR050300">
    <property type="entry name" value="GDXG_lipolytic_enzyme"/>
</dbReference>
<name>A0A2P2BYV7_9ZZZZ</name>
<dbReference type="Pfam" id="PF07859">
    <property type="entry name" value="Abhydrolase_3"/>
    <property type="match status" value="1"/>
</dbReference>
<dbReference type="GO" id="GO:0004806">
    <property type="term" value="F:triacylglycerol lipase activity"/>
    <property type="evidence" value="ECO:0007669"/>
    <property type="project" value="TreeGrafter"/>
</dbReference>
<protein>
    <submittedName>
        <fullName evidence="5">Putative Alpha/beta hydrolase fold-3 domain protein</fullName>
    </submittedName>
</protein>
<evidence type="ECO:0000259" key="4">
    <source>
        <dbReference type="Pfam" id="PF07859"/>
    </source>
</evidence>
<dbReference type="EMBL" id="CZKA01000015">
    <property type="protein sequence ID" value="CUR54943.1"/>
    <property type="molecule type" value="Genomic_DNA"/>
</dbReference>
<feature type="domain" description="Alpha/beta hydrolase fold-3" evidence="4">
    <location>
        <begin position="83"/>
        <end position="281"/>
    </location>
</feature>
<dbReference type="InterPro" id="IPR029058">
    <property type="entry name" value="AB_hydrolase_fold"/>
</dbReference>
<dbReference type="Gene3D" id="3.40.50.1820">
    <property type="entry name" value="alpha/beta hydrolase"/>
    <property type="match status" value="1"/>
</dbReference>
<comment type="similarity">
    <text evidence="1">Belongs to the 'GDXG' lipolytic enzyme family.</text>
</comment>
<dbReference type="SUPFAM" id="SSF53474">
    <property type="entry name" value="alpha/beta-Hydrolases"/>
    <property type="match status" value="1"/>
</dbReference>
<evidence type="ECO:0000313" key="5">
    <source>
        <dbReference type="EMBL" id="CUR54943.1"/>
    </source>
</evidence>
<dbReference type="InterPro" id="IPR013094">
    <property type="entry name" value="AB_hydrolase_3"/>
</dbReference>
<evidence type="ECO:0000256" key="1">
    <source>
        <dbReference type="ARBA" id="ARBA00010515"/>
    </source>
</evidence>
<sequence length="323" mass="34576">MIEVHPRSSHRSRLVRLGSRAVVRPALGLWPSVGFAAPLLNLLDVGMRALPRLPGTQVEAVDGGDWAAELITASTTDSARGAIVYFHGGAFVMGGLGTHRRIAERVAQGTGLPVLSVAYRQHGRGHVDTSIADCVAAVNWLIERGIEPERIVVAGDSAGGHLAFAVALAAVADGVRLAGIVALSPWLEFDNTSRRRHRNARRDDFIPAHRLQRVAHLVTGTTEIDPARSPVNASLRGLPPVLMMCAADEVLRYDAELMTERLDKAGVPVQLHIWEGQVHAFPVMADLLPEGMAAIEQIVSFTARVVAPVKIPVPRAPRAGLAS</sequence>
<dbReference type="AlphaFoldDB" id="A0A2P2BYV7"/>
<dbReference type="PROSITE" id="PS01174">
    <property type="entry name" value="LIPASE_GDXG_SER"/>
    <property type="match status" value="1"/>
</dbReference>
<keyword evidence="3" id="KW-0812">Transmembrane</keyword>
<accession>A0A2P2BYV7</accession>
<dbReference type="PANTHER" id="PTHR48081">
    <property type="entry name" value="AB HYDROLASE SUPERFAMILY PROTEIN C4A8.06C"/>
    <property type="match status" value="1"/>
</dbReference>
<reference evidence="5" key="1">
    <citation type="submission" date="2015-08" db="EMBL/GenBank/DDBJ databases">
        <authorList>
            <person name="Babu N.S."/>
            <person name="Beckwith C.J."/>
            <person name="Beseler K.G."/>
            <person name="Brison A."/>
            <person name="Carone J.V."/>
            <person name="Caskin T.P."/>
            <person name="Diamond M."/>
            <person name="Durham M.E."/>
            <person name="Foxe J.M."/>
            <person name="Go M."/>
            <person name="Henderson B.A."/>
            <person name="Jones I.B."/>
            <person name="McGettigan J.A."/>
            <person name="Micheletti S.J."/>
            <person name="Nasrallah M.E."/>
            <person name="Ortiz D."/>
            <person name="Piller C.R."/>
            <person name="Privatt S.R."/>
            <person name="Schneider S.L."/>
            <person name="Sharp S."/>
            <person name="Smith T.C."/>
            <person name="Stanton J.D."/>
            <person name="Ullery H.E."/>
            <person name="Wilson R.J."/>
            <person name="Serrano M.G."/>
            <person name="Buck G."/>
            <person name="Lee V."/>
            <person name="Wang Y."/>
            <person name="Carvalho R."/>
            <person name="Voegtly L."/>
            <person name="Shi R."/>
            <person name="Duckworth R."/>
            <person name="Johnson A."/>
            <person name="Loviza R."/>
            <person name="Walstead R."/>
            <person name="Shah Z."/>
            <person name="Kiflezghi M."/>
            <person name="Wade K."/>
            <person name="Ball S.L."/>
            <person name="Bradley K.W."/>
            <person name="Asai D.J."/>
            <person name="Bowman C.A."/>
            <person name="Russell D.A."/>
            <person name="Pope W.H."/>
            <person name="Jacobs-Sera D."/>
            <person name="Hendrix R.W."/>
            <person name="Hatfull G.F."/>
        </authorList>
    </citation>
    <scope>NUCLEOTIDE SEQUENCE</scope>
</reference>
<organism evidence="5">
    <name type="scientific">metagenome</name>
    <dbReference type="NCBI Taxonomy" id="256318"/>
    <lineage>
        <taxon>unclassified sequences</taxon>
        <taxon>metagenomes</taxon>
    </lineage>
</organism>
<dbReference type="PANTHER" id="PTHR48081:SF30">
    <property type="entry name" value="ACETYL-HYDROLASE LIPR-RELATED"/>
    <property type="match status" value="1"/>
</dbReference>
<proteinExistence type="inferred from homology"/>
<evidence type="ECO:0000256" key="2">
    <source>
        <dbReference type="ARBA" id="ARBA00022801"/>
    </source>
</evidence>